<name>A0A157SVL0_9BORD</name>
<proteinExistence type="predicted"/>
<dbReference type="AlphaFoldDB" id="A0A157SVL0"/>
<accession>A0A157SVL0</accession>
<reference evidence="1 2" key="1">
    <citation type="submission" date="2016-04" db="EMBL/GenBank/DDBJ databases">
        <authorList>
            <consortium name="Pathogen Informatics"/>
        </authorList>
    </citation>
    <scope>NUCLEOTIDE SEQUENCE [LARGE SCALE GENOMIC DNA]</scope>
    <source>
        <strain evidence="1 2">H050680373</strain>
    </source>
</reference>
<dbReference type="Proteomes" id="UP000076848">
    <property type="component" value="Unassembled WGS sequence"/>
</dbReference>
<evidence type="ECO:0000313" key="1">
    <source>
        <dbReference type="EMBL" id="SAI74479.1"/>
    </source>
</evidence>
<dbReference type="OrthoDB" id="6537357at2"/>
<protein>
    <recommendedName>
        <fullName evidence="3">EthD domain-containing protein</fullName>
    </recommendedName>
</protein>
<evidence type="ECO:0000313" key="2">
    <source>
        <dbReference type="Proteomes" id="UP000076848"/>
    </source>
</evidence>
<sequence>MALLGKTAVVIYSNYPREYREEHCRFHSYEHLLERVSTKGFLRGRRLNALDEGSPSAFALYEVADKSVTVQGEYIDKLNTPTPWTQKFRPLADYAGRTLCEVVASSGLGTGSRAMTVRFSPAARREDALKAWLMETVSGDFASRDGRVGAHFLVRDRSIERPMTEEERICAHGAGSVESDWILLVEGWDEAMLRELGRGLLGEESLVSHGARVGVIFDFYALSHVLTHEEMVRSSAVGAA</sequence>
<organism evidence="1 2">
    <name type="scientific">Bordetella ansorpii</name>
    <dbReference type="NCBI Taxonomy" id="288768"/>
    <lineage>
        <taxon>Bacteria</taxon>
        <taxon>Pseudomonadati</taxon>
        <taxon>Pseudomonadota</taxon>
        <taxon>Betaproteobacteria</taxon>
        <taxon>Burkholderiales</taxon>
        <taxon>Alcaligenaceae</taxon>
        <taxon>Bordetella</taxon>
    </lineage>
</organism>
<dbReference type="RefSeq" id="WP_156513545.1">
    <property type="nucleotide sequence ID" value="NZ_FKIF01000010.1"/>
</dbReference>
<keyword evidence="2" id="KW-1185">Reference proteome</keyword>
<evidence type="ECO:0008006" key="3">
    <source>
        <dbReference type="Google" id="ProtNLM"/>
    </source>
</evidence>
<dbReference type="STRING" id="288768.SAMEA3906486_05194"/>
<dbReference type="EMBL" id="FKIF01000010">
    <property type="protein sequence ID" value="SAI74479.1"/>
    <property type="molecule type" value="Genomic_DNA"/>
</dbReference>
<gene>
    <name evidence="1" type="ORF">SAMEA3906486_05194</name>
</gene>